<name>A0ACB6ZCV4_THEGA</name>
<accession>A0ACB6ZCV4</accession>
<protein>
    <submittedName>
        <fullName evidence="1">Uncharacterized protein</fullName>
    </submittedName>
</protein>
<organism evidence="1 2">
    <name type="scientific">Thelephora ganbajun</name>
    <name type="common">Ganba fungus</name>
    <dbReference type="NCBI Taxonomy" id="370292"/>
    <lineage>
        <taxon>Eukaryota</taxon>
        <taxon>Fungi</taxon>
        <taxon>Dikarya</taxon>
        <taxon>Basidiomycota</taxon>
        <taxon>Agaricomycotina</taxon>
        <taxon>Agaricomycetes</taxon>
        <taxon>Thelephorales</taxon>
        <taxon>Thelephoraceae</taxon>
        <taxon>Thelephora</taxon>
    </lineage>
</organism>
<sequence>MCIIFDIFHPPIYLSSTPFMFLLIHSGALPSFHLIPHTPSIHRLQHHAVLHLLPLNSGFLVFCLYSVVGVRVHAYTSATLVSTPKSFPVLLSVVCRYLNVRVQTYKVNNGSRYVMRSSRFLEEVWNSRSAREIGGTIYGGTWERA</sequence>
<evidence type="ECO:0000313" key="1">
    <source>
        <dbReference type="EMBL" id="KAF9647443.1"/>
    </source>
</evidence>
<dbReference type="Proteomes" id="UP000886501">
    <property type="component" value="Unassembled WGS sequence"/>
</dbReference>
<comment type="caution">
    <text evidence="1">The sequence shown here is derived from an EMBL/GenBank/DDBJ whole genome shotgun (WGS) entry which is preliminary data.</text>
</comment>
<proteinExistence type="predicted"/>
<gene>
    <name evidence="1" type="ORF">BDM02DRAFT_2677722</name>
</gene>
<reference evidence="1" key="2">
    <citation type="journal article" date="2020" name="Nat. Commun.">
        <title>Large-scale genome sequencing of mycorrhizal fungi provides insights into the early evolution of symbiotic traits.</title>
        <authorList>
            <person name="Miyauchi S."/>
            <person name="Kiss E."/>
            <person name="Kuo A."/>
            <person name="Drula E."/>
            <person name="Kohler A."/>
            <person name="Sanchez-Garcia M."/>
            <person name="Morin E."/>
            <person name="Andreopoulos B."/>
            <person name="Barry K.W."/>
            <person name="Bonito G."/>
            <person name="Buee M."/>
            <person name="Carver A."/>
            <person name="Chen C."/>
            <person name="Cichocki N."/>
            <person name="Clum A."/>
            <person name="Culley D."/>
            <person name="Crous P.W."/>
            <person name="Fauchery L."/>
            <person name="Girlanda M."/>
            <person name="Hayes R.D."/>
            <person name="Keri Z."/>
            <person name="LaButti K."/>
            <person name="Lipzen A."/>
            <person name="Lombard V."/>
            <person name="Magnuson J."/>
            <person name="Maillard F."/>
            <person name="Murat C."/>
            <person name="Nolan M."/>
            <person name="Ohm R.A."/>
            <person name="Pangilinan J."/>
            <person name="Pereira M.F."/>
            <person name="Perotto S."/>
            <person name="Peter M."/>
            <person name="Pfister S."/>
            <person name="Riley R."/>
            <person name="Sitrit Y."/>
            <person name="Stielow J.B."/>
            <person name="Szollosi G."/>
            <person name="Zifcakova L."/>
            <person name="Stursova M."/>
            <person name="Spatafora J.W."/>
            <person name="Tedersoo L."/>
            <person name="Vaario L.M."/>
            <person name="Yamada A."/>
            <person name="Yan M."/>
            <person name="Wang P."/>
            <person name="Xu J."/>
            <person name="Bruns T."/>
            <person name="Baldrian P."/>
            <person name="Vilgalys R."/>
            <person name="Dunand C."/>
            <person name="Henrissat B."/>
            <person name="Grigoriev I.V."/>
            <person name="Hibbett D."/>
            <person name="Nagy L.G."/>
            <person name="Martin F.M."/>
        </authorList>
    </citation>
    <scope>NUCLEOTIDE SEQUENCE</scope>
    <source>
        <strain evidence="1">P2</strain>
    </source>
</reference>
<dbReference type="EMBL" id="MU118033">
    <property type="protein sequence ID" value="KAF9647443.1"/>
    <property type="molecule type" value="Genomic_DNA"/>
</dbReference>
<keyword evidence="2" id="KW-1185">Reference proteome</keyword>
<evidence type="ECO:0000313" key="2">
    <source>
        <dbReference type="Proteomes" id="UP000886501"/>
    </source>
</evidence>
<reference evidence="1" key="1">
    <citation type="submission" date="2019-10" db="EMBL/GenBank/DDBJ databases">
        <authorList>
            <consortium name="DOE Joint Genome Institute"/>
            <person name="Kuo A."/>
            <person name="Miyauchi S."/>
            <person name="Kiss E."/>
            <person name="Drula E."/>
            <person name="Kohler A."/>
            <person name="Sanchez-Garcia M."/>
            <person name="Andreopoulos B."/>
            <person name="Barry K.W."/>
            <person name="Bonito G."/>
            <person name="Buee M."/>
            <person name="Carver A."/>
            <person name="Chen C."/>
            <person name="Cichocki N."/>
            <person name="Clum A."/>
            <person name="Culley D."/>
            <person name="Crous P.W."/>
            <person name="Fauchery L."/>
            <person name="Girlanda M."/>
            <person name="Hayes R."/>
            <person name="Keri Z."/>
            <person name="Labutti K."/>
            <person name="Lipzen A."/>
            <person name="Lombard V."/>
            <person name="Magnuson J."/>
            <person name="Maillard F."/>
            <person name="Morin E."/>
            <person name="Murat C."/>
            <person name="Nolan M."/>
            <person name="Ohm R."/>
            <person name="Pangilinan J."/>
            <person name="Pereira M."/>
            <person name="Perotto S."/>
            <person name="Peter M."/>
            <person name="Riley R."/>
            <person name="Sitrit Y."/>
            <person name="Stielow B."/>
            <person name="Szollosi G."/>
            <person name="Zifcakova L."/>
            <person name="Stursova M."/>
            <person name="Spatafora J.W."/>
            <person name="Tedersoo L."/>
            <person name="Vaario L.-M."/>
            <person name="Yamada A."/>
            <person name="Yan M."/>
            <person name="Wang P."/>
            <person name="Xu J."/>
            <person name="Bruns T."/>
            <person name="Baldrian P."/>
            <person name="Vilgalys R."/>
            <person name="Henrissat B."/>
            <person name="Grigoriev I.V."/>
            <person name="Hibbett D."/>
            <person name="Nagy L.G."/>
            <person name="Martin F.M."/>
        </authorList>
    </citation>
    <scope>NUCLEOTIDE SEQUENCE</scope>
    <source>
        <strain evidence="1">P2</strain>
    </source>
</reference>